<gene>
    <name evidence="1 3" type="ORF">P152DRAFT_474826</name>
</gene>
<accession>A0A6G1FZJ2</accession>
<dbReference type="InterPro" id="IPR011008">
    <property type="entry name" value="Dimeric_a/b-barrel"/>
</dbReference>
<reference evidence="3" key="3">
    <citation type="submission" date="2025-04" db="UniProtKB">
        <authorList>
            <consortium name="RefSeq"/>
        </authorList>
    </citation>
    <scope>IDENTIFICATION</scope>
    <source>
        <strain evidence="3">CBS 781.70</strain>
    </source>
</reference>
<keyword evidence="2" id="KW-1185">Reference proteome</keyword>
<dbReference type="GeneID" id="54421925"/>
<evidence type="ECO:0000313" key="2">
    <source>
        <dbReference type="Proteomes" id="UP000504638"/>
    </source>
</evidence>
<reference evidence="1 3" key="1">
    <citation type="submission" date="2020-01" db="EMBL/GenBank/DDBJ databases">
        <authorList>
            <consortium name="DOE Joint Genome Institute"/>
            <person name="Haridas S."/>
            <person name="Albert R."/>
            <person name="Binder M."/>
            <person name="Bloem J."/>
            <person name="Labutti K."/>
            <person name="Salamov A."/>
            <person name="Andreopoulos B."/>
            <person name="Baker S.E."/>
            <person name="Barry K."/>
            <person name="Bills G."/>
            <person name="Bluhm B.H."/>
            <person name="Cannon C."/>
            <person name="Castanera R."/>
            <person name="Culley D.E."/>
            <person name="Daum C."/>
            <person name="Ezra D."/>
            <person name="Gonzalez J.B."/>
            <person name="Henrissat B."/>
            <person name="Kuo A."/>
            <person name="Liang C."/>
            <person name="Lipzen A."/>
            <person name="Lutzoni F."/>
            <person name="Magnuson J."/>
            <person name="Mondo S."/>
            <person name="Nolan M."/>
            <person name="Ohm R."/>
            <person name="Pangilinan J."/>
            <person name="Park H.-J."/>
            <person name="Ramirez L."/>
            <person name="Alfaro M."/>
            <person name="Sun H."/>
            <person name="Tritt A."/>
            <person name="Yoshinaga Y."/>
            <person name="Zwiers L.-H."/>
            <person name="Turgeon B.G."/>
            <person name="Goodwin S.B."/>
            <person name="Spatafora J.W."/>
            <person name="Crous P.W."/>
            <person name="Grigoriev I.V."/>
        </authorList>
    </citation>
    <scope>NUCLEOTIDE SEQUENCE</scope>
    <source>
        <strain evidence="1 3">CBS 781.70</strain>
    </source>
</reference>
<dbReference type="Proteomes" id="UP000504638">
    <property type="component" value="Unplaced"/>
</dbReference>
<name>A0A6G1FZJ2_9PEZI</name>
<dbReference type="OrthoDB" id="2851338at2759"/>
<sequence length="234" mass="26318">MPSPYILVANSRATTVDDDLWSKFYSEEHIPDVISCGVATKGLVYKETFDYPGAPPTKREPLNFTVIYQSPHQRPLSTPGAAKIRHDSDVLPRPSLECGEVDVRQYELIQEYDPLKTGDDPAPVILWVEIEVGDEEDMDQWYRKEHLDMVAKIPGHRRSLRYKAGNKIGGMTQPIKYLGVNDFDTVDGFGGKEFAESAATEWAKKVKGDVKAAKMRVFKLERAVGYGEPRTAKI</sequence>
<protein>
    <recommendedName>
        <fullName evidence="4">EthD domain-containing protein</fullName>
    </recommendedName>
</protein>
<evidence type="ECO:0000313" key="1">
    <source>
        <dbReference type="EMBL" id="KAF1811214.1"/>
    </source>
</evidence>
<dbReference type="RefSeq" id="XP_033532845.1">
    <property type="nucleotide sequence ID" value="XM_033681355.1"/>
</dbReference>
<organism evidence="1">
    <name type="scientific">Eremomyces bilateralis CBS 781.70</name>
    <dbReference type="NCBI Taxonomy" id="1392243"/>
    <lineage>
        <taxon>Eukaryota</taxon>
        <taxon>Fungi</taxon>
        <taxon>Dikarya</taxon>
        <taxon>Ascomycota</taxon>
        <taxon>Pezizomycotina</taxon>
        <taxon>Dothideomycetes</taxon>
        <taxon>Dothideomycetes incertae sedis</taxon>
        <taxon>Eremomycetales</taxon>
        <taxon>Eremomycetaceae</taxon>
        <taxon>Eremomyces</taxon>
    </lineage>
</organism>
<dbReference type="AlphaFoldDB" id="A0A6G1FZJ2"/>
<proteinExistence type="predicted"/>
<evidence type="ECO:0008006" key="4">
    <source>
        <dbReference type="Google" id="ProtNLM"/>
    </source>
</evidence>
<evidence type="ECO:0000313" key="3">
    <source>
        <dbReference type="RefSeq" id="XP_033532845.1"/>
    </source>
</evidence>
<dbReference type="SUPFAM" id="SSF54909">
    <property type="entry name" value="Dimeric alpha+beta barrel"/>
    <property type="match status" value="1"/>
</dbReference>
<reference evidence="3" key="2">
    <citation type="submission" date="2020-04" db="EMBL/GenBank/DDBJ databases">
        <authorList>
            <consortium name="NCBI Genome Project"/>
        </authorList>
    </citation>
    <scope>NUCLEOTIDE SEQUENCE</scope>
    <source>
        <strain evidence="3">CBS 781.70</strain>
    </source>
</reference>
<dbReference type="EMBL" id="ML975162">
    <property type="protein sequence ID" value="KAF1811214.1"/>
    <property type="molecule type" value="Genomic_DNA"/>
</dbReference>